<dbReference type="InterPro" id="IPR036312">
    <property type="entry name" value="Bifun_inhib/LTP/seed_sf"/>
</dbReference>
<gene>
    <name evidence="5" type="ORF">VNO78_18598</name>
</gene>
<accession>A0AAN9SQ97</accession>
<dbReference type="Proteomes" id="UP001386955">
    <property type="component" value="Unassembled WGS sequence"/>
</dbReference>
<keyword evidence="2" id="KW-1015">Disulfide bond</keyword>
<evidence type="ECO:0000256" key="1">
    <source>
        <dbReference type="ARBA" id="ARBA00009748"/>
    </source>
</evidence>
<dbReference type="PRINTS" id="PR00382">
    <property type="entry name" value="LIPIDTRNSFER"/>
</dbReference>
<dbReference type="SUPFAM" id="SSF47699">
    <property type="entry name" value="Bifunctional inhibitor/lipid-transfer protein/seed storage 2S albumin"/>
    <property type="match status" value="1"/>
</dbReference>
<dbReference type="InterPro" id="IPR016140">
    <property type="entry name" value="Bifunc_inhib/LTP/seed_store"/>
</dbReference>
<evidence type="ECO:0000256" key="2">
    <source>
        <dbReference type="ARBA" id="ARBA00023157"/>
    </source>
</evidence>
<sequence>MLLGVHFSCLMKFACLAKGFNNLIMSRAAMISLSIVMLLITRCEALASISCSTVIEEVAPCTSFLQESSKQPSEACCNGIKKLSGDAGTEKDRAAICQCLKQGLATIGNYDPKRIPQVPKDCGLSMTFPPIDKNTDCSK</sequence>
<dbReference type="GO" id="GO:0006869">
    <property type="term" value="P:lipid transport"/>
    <property type="evidence" value="ECO:0007669"/>
    <property type="project" value="InterPro"/>
</dbReference>
<keyword evidence="3" id="KW-0446">Lipid-binding</keyword>
<protein>
    <recommendedName>
        <fullName evidence="3">Non-specific lipid-transfer protein</fullName>
    </recommendedName>
</protein>
<evidence type="ECO:0000313" key="6">
    <source>
        <dbReference type="Proteomes" id="UP001386955"/>
    </source>
</evidence>
<organism evidence="5 6">
    <name type="scientific">Psophocarpus tetragonolobus</name>
    <name type="common">Winged bean</name>
    <name type="synonym">Dolichos tetragonolobus</name>
    <dbReference type="NCBI Taxonomy" id="3891"/>
    <lineage>
        <taxon>Eukaryota</taxon>
        <taxon>Viridiplantae</taxon>
        <taxon>Streptophyta</taxon>
        <taxon>Embryophyta</taxon>
        <taxon>Tracheophyta</taxon>
        <taxon>Spermatophyta</taxon>
        <taxon>Magnoliopsida</taxon>
        <taxon>eudicotyledons</taxon>
        <taxon>Gunneridae</taxon>
        <taxon>Pentapetalae</taxon>
        <taxon>rosids</taxon>
        <taxon>fabids</taxon>
        <taxon>Fabales</taxon>
        <taxon>Fabaceae</taxon>
        <taxon>Papilionoideae</taxon>
        <taxon>50 kb inversion clade</taxon>
        <taxon>NPAAA clade</taxon>
        <taxon>indigoferoid/millettioid clade</taxon>
        <taxon>Phaseoleae</taxon>
        <taxon>Psophocarpus</taxon>
    </lineage>
</organism>
<dbReference type="InterPro" id="IPR000528">
    <property type="entry name" value="Plant_nsLTP"/>
</dbReference>
<dbReference type="CDD" id="cd01960">
    <property type="entry name" value="nsLTP1"/>
    <property type="match status" value="1"/>
</dbReference>
<dbReference type="SMART" id="SM00499">
    <property type="entry name" value="AAI"/>
    <property type="match status" value="1"/>
</dbReference>
<dbReference type="AlphaFoldDB" id="A0AAN9SQ97"/>
<comment type="caution">
    <text evidence="5">The sequence shown here is derived from an EMBL/GenBank/DDBJ whole genome shotgun (WGS) entry which is preliminary data.</text>
</comment>
<dbReference type="PANTHER" id="PTHR33076">
    <property type="entry name" value="NON-SPECIFIC LIPID-TRANSFER PROTEIN 2-RELATED"/>
    <property type="match status" value="1"/>
</dbReference>
<dbReference type="Gene3D" id="1.10.110.10">
    <property type="entry name" value="Plant lipid-transfer and hydrophobic proteins"/>
    <property type="match status" value="1"/>
</dbReference>
<feature type="domain" description="Bifunctional inhibitor/plant lipid transfer protein/seed storage helical" evidence="4">
    <location>
        <begin position="51"/>
        <end position="137"/>
    </location>
</feature>
<evidence type="ECO:0000259" key="4">
    <source>
        <dbReference type="SMART" id="SM00499"/>
    </source>
</evidence>
<dbReference type="GO" id="GO:0008289">
    <property type="term" value="F:lipid binding"/>
    <property type="evidence" value="ECO:0007669"/>
    <property type="project" value="UniProtKB-KW"/>
</dbReference>
<proteinExistence type="inferred from homology"/>
<comment type="similarity">
    <text evidence="1 3">Belongs to the plant LTP family.</text>
</comment>
<name>A0AAN9SQ97_PSOTE</name>
<comment type="function">
    <text evidence="3">Plant non-specific lipid-transfer proteins transfer phospholipids as well as galactolipids across membranes. May play a role in wax or cutin deposition in the cell walls of expanding epidermal cells and certain secretory tissues.</text>
</comment>
<keyword evidence="6" id="KW-1185">Reference proteome</keyword>
<dbReference type="EMBL" id="JAYMYS010000004">
    <property type="protein sequence ID" value="KAK7397427.1"/>
    <property type="molecule type" value="Genomic_DNA"/>
</dbReference>
<reference evidence="5 6" key="1">
    <citation type="submission" date="2024-01" db="EMBL/GenBank/DDBJ databases">
        <title>The genomes of 5 underutilized Papilionoideae crops provide insights into root nodulation and disease resistanc.</title>
        <authorList>
            <person name="Jiang F."/>
        </authorList>
    </citation>
    <scope>NUCLEOTIDE SEQUENCE [LARGE SCALE GENOMIC DNA]</scope>
    <source>
        <strain evidence="5">DUOXIRENSHENG_FW03</strain>
        <tissue evidence="5">Leaves</tissue>
    </source>
</reference>
<evidence type="ECO:0000256" key="3">
    <source>
        <dbReference type="RuleBase" id="RU000628"/>
    </source>
</evidence>
<evidence type="ECO:0000313" key="5">
    <source>
        <dbReference type="EMBL" id="KAK7397427.1"/>
    </source>
</evidence>
<keyword evidence="3" id="KW-0813">Transport</keyword>
<dbReference type="Pfam" id="PF00234">
    <property type="entry name" value="Tryp_alpha_amyl"/>
    <property type="match status" value="1"/>
</dbReference>